<evidence type="ECO:0000313" key="2">
    <source>
        <dbReference type="Proteomes" id="UP001215598"/>
    </source>
</evidence>
<dbReference type="InterPro" id="IPR032675">
    <property type="entry name" value="LRR_dom_sf"/>
</dbReference>
<gene>
    <name evidence="1" type="ORF">B0H16DRAFT_1346551</name>
</gene>
<sequence length="323" mass="36011">SALTSPIVDHRRILSPLRRLPTELLSAIFLECSQTRSGASSFCNPAVEPPVTRVCRSWRAVILSTPRVWRCIEDVWCDLTTPPAVLATLVLRRLERSAQVPLEIVFEPASRFDEAQRISLINALLSATYRWQDVSLHLTDFELRHFKIDQSVPQLRRLALIAPHDAHLGCFFRSLPVLEDLYYGHVGKAGSTAPPRLSSQLHDFPLPQLTRLSLWNIKYELSDMLDVLQSAVNAVDIVISNCTPLHALQGSHHIQRILPNLVALDVHHSHTDFLSHLSTPALQLLSLSGPPSRLSPALASFTTQAQSSLRACTAARYWPDSGL</sequence>
<reference evidence="1" key="1">
    <citation type="submission" date="2023-03" db="EMBL/GenBank/DDBJ databases">
        <title>Massive genome expansion in bonnet fungi (Mycena s.s.) driven by repeated elements and novel gene families across ecological guilds.</title>
        <authorList>
            <consortium name="Lawrence Berkeley National Laboratory"/>
            <person name="Harder C.B."/>
            <person name="Miyauchi S."/>
            <person name="Viragh M."/>
            <person name="Kuo A."/>
            <person name="Thoen E."/>
            <person name="Andreopoulos B."/>
            <person name="Lu D."/>
            <person name="Skrede I."/>
            <person name="Drula E."/>
            <person name="Henrissat B."/>
            <person name="Morin E."/>
            <person name="Kohler A."/>
            <person name="Barry K."/>
            <person name="LaButti K."/>
            <person name="Morin E."/>
            <person name="Salamov A."/>
            <person name="Lipzen A."/>
            <person name="Mereny Z."/>
            <person name="Hegedus B."/>
            <person name="Baldrian P."/>
            <person name="Stursova M."/>
            <person name="Weitz H."/>
            <person name="Taylor A."/>
            <person name="Grigoriev I.V."/>
            <person name="Nagy L.G."/>
            <person name="Martin F."/>
            <person name="Kauserud H."/>
        </authorList>
    </citation>
    <scope>NUCLEOTIDE SEQUENCE</scope>
    <source>
        <strain evidence="1">CBHHK182m</strain>
    </source>
</reference>
<proteinExistence type="predicted"/>
<name>A0AAD7M7J0_9AGAR</name>
<feature type="non-terminal residue" evidence="1">
    <location>
        <position position="1"/>
    </location>
</feature>
<evidence type="ECO:0008006" key="3">
    <source>
        <dbReference type="Google" id="ProtNLM"/>
    </source>
</evidence>
<protein>
    <recommendedName>
        <fullName evidence="3">F-box domain-containing protein</fullName>
    </recommendedName>
</protein>
<keyword evidence="2" id="KW-1185">Reference proteome</keyword>
<evidence type="ECO:0000313" key="1">
    <source>
        <dbReference type="EMBL" id="KAJ7704736.1"/>
    </source>
</evidence>
<dbReference type="AlphaFoldDB" id="A0AAD7M7J0"/>
<dbReference type="SUPFAM" id="SSF52058">
    <property type="entry name" value="L domain-like"/>
    <property type="match status" value="1"/>
</dbReference>
<accession>A0AAD7M7J0</accession>
<dbReference type="Proteomes" id="UP001215598">
    <property type="component" value="Unassembled WGS sequence"/>
</dbReference>
<dbReference type="Gene3D" id="3.80.10.10">
    <property type="entry name" value="Ribonuclease Inhibitor"/>
    <property type="match status" value="1"/>
</dbReference>
<dbReference type="EMBL" id="JARKIB010000481">
    <property type="protein sequence ID" value="KAJ7704736.1"/>
    <property type="molecule type" value="Genomic_DNA"/>
</dbReference>
<comment type="caution">
    <text evidence="1">The sequence shown here is derived from an EMBL/GenBank/DDBJ whole genome shotgun (WGS) entry which is preliminary data.</text>
</comment>
<organism evidence="1 2">
    <name type="scientific">Mycena metata</name>
    <dbReference type="NCBI Taxonomy" id="1033252"/>
    <lineage>
        <taxon>Eukaryota</taxon>
        <taxon>Fungi</taxon>
        <taxon>Dikarya</taxon>
        <taxon>Basidiomycota</taxon>
        <taxon>Agaricomycotina</taxon>
        <taxon>Agaricomycetes</taxon>
        <taxon>Agaricomycetidae</taxon>
        <taxon>Agaricales</taxon>
        <taxon>Marasmiineae</taxon>
        <taxon>Mycenaceae</taxon>
        <taxon>Mycena</taxon>
    </lineage>
</organism>